<dbReference type="Proteomes" id="UP000578697">
    <property type="component" value="Unassembled WGS sequence"/>
</dbReference>
<dbReference type="RefSeq" id="WP_184651233.1">
    <property type="nucleotide sequence ID" value="NZ_JACHFR010000001.1"/>
</dbReference>
<feature type="chain" id="PRO_5036240820" description="Fungal lipase-like domain-containing protein" evidence="1">
    <location>
        <begin position="27"/>
        <end position="268"/>
    </location>
</feature>
<dbReference type="PROSITE" id="PS51257">
    <property type="entry name" value="PROKAR_LIPOPROTEIN"/>
    <property type="match status" value="1"/>
</dbReference>
<evidence type="ECO:0000313" key="3">
    <source>
        <dbReference type="EMBL" id="QOS40487.1"/>
    </source>
</evidence>
<evidence type="ECO:0000256" key="1">
    <source>
        <dbReference type="SAM" id="SignalP"/>
    </source>
</evidence>
<reference evidence="3 5" key="1">
    <citation type="submission" date="2018-08" db="EMBL/GenBank/DDBJ databases">
        <title>The first complete genome of Treponema rectale (CHPAT), a commensal spirochete of the bovine rectum.</title>
        <authorList>
            <person name="Staton G.J."/>
            <person name="Clegg S.R."/>
            <person name="Carter S.D."/>
            <person name="Radford A.D."/>
            <person name="Darby A."/>
            <person name="Hall N."/>
            <person name="Birtles R.J."/>
            <person name="Evans N.J."/>
        </authorList>
    </citation>
    <scope>NUCLEOTIDE SEQUENCE [LARGE SCALE GENOMIC DNA]</scope>
    <source>
        <strain evidence="3 5">CHPA</strain>
    </source>
</reference>
<dbReference type="EMBL" id="CP031517">
    <property type="protein sequence ID" value="QOS40487.1"/>
    <property type="molecule type" value="Genomic_DNA"/>
</dbReference>
<feature type="signal peptide" evidence="1">
    <location>
        <begin position="1"/>
        <end position="26"/>
    </location>
</feature>
<evidence type="ECO:0000313" key="5">
    <source>
        <dbReference type="Proteomes" id="UP000593591"/>
    </source>
</evidence>
<keyword evidence="1" id="KW-0732">Signal</keyword>
<protein>
    <recommendedName>
        <fullName evidence="6">Fungal lipase-like domain-containing protein</fullName>
    </recommendedName>
</protein>
<dbReference type="AlphaFoldDB" id="A0A840SCZ3"/>
<reference evidence="2 4" key="2">
    <citation type="submission" date="2020-08" db="EMBL/GenBank/DDBJ databases">
        <title>Genomic Encyclopedia of Type Strains, Phase IV (KMG-IV): sequencing the most valuable type-strain genomes for metagenomic binning, comparative biology and taxonomic classification.</title>
        <authorList>
            <person name="Goeker M."/>
        </authorList>
    </citation>
    <scope>NUCLEOTIDE SEQUENCE [LARGE SCALE GENOMIC DNA]</scope>
    <source>
        <strain evidence="2 4">DSM 103679</strain>
    </source>
</reference>
<dbReference type="Proteomes" id="UP000593591">
    <property type="component" value="Chromosome"/>
</dbReference>
<accession>A0A840SCZ3</accession>
<name>A0A840SCZ3_9SPIR</name>
<gene>
    <name evidence="3" type="ORF">DYE49_08455</name>
    <name evidence="2" type="ORF">HNP77_000130</name>
</gene>
<organism evidence="2 4">
    <name type="scientific">Treponema rectale</name>
    <dbReference type="NCBI Taxonomy" id="744512"/>
    <lineage>
        <taxon>Bacteria</taxon>
        <taxon>Pseudomonadati</taxon>
        <taxon>Spirochaetota</taxon>
        <taxon>Spirochaetia</taxon>
        <taxon>Spirochaetales</taxon>
        <taxon>Treponemataceae</taxon>
        <taxon>Treponema</taxon>
    </lineage>
</organism>
<sequence>MKRLVGFFLTAVGVIALLASCSPVVEEEDSYGSGLSLRSVYTANTETYTMAPEIYDVVGLGYNNGEKGPVSITEGVLKVSSSSEKVYLVALSGTEFVMNQSTGLITDLLSGFNLNSPYLKRVVSAICNNVPEGSNLMLSGHSLGGMIAQQVAANKEIKQKYNVLYTVTFGSPLLSAGSREGTVKRLGDTADVIPYASGSLINNTIWAIAGLNRESGGYKFASEDAHVKSYARTDVWGAYDVTGTKNGKAVLTVDLDTRKFYQAPVFGN</sequence>
<evidence type="ECO:0000313" key="2">
    <source>
        <dbReference type="EMBL" id="MBB5217786.1"/>
    </source>
</evidence>
<dbReference type="InterPro" id="IPR029058">
    <property type="entry name" value="AB_hydrolase_fold"/>
</dbReference>
<dbReference type="EMBL" id="JACHFR010000001">
    <property type="protein sequence ID" value="MBB5217786.1"/>
    <property type="molecule type" value="Genomic_DNA"/>
</dbReference>
<dbReference type="Gene3D" id="3.40.50.1820">
    <property type="entry name" value="alpha/beta hydrolase"/>
    <property type="match status" value="1"/>
</dbReference>
<dbReference type="SUPFAM" id="SSF53474">
    <property type="entry name" value="alpha/beta-Hydrolases"/>
    <property type="match status" value="1"/>
</dbReference>
<dbReference type="KEGG" id="trc:DYE49_08455"/>
<keyword evidence="4" id="KW-1185">Reference proteome</keyword>
<proteinExistence type="predicted"/>
<evidence type="ECO:0000313" key="4">
    <source>
        <dbReference type="Proteomes" id="UP000578697"/>
    </source>
</evidence>
<evidence type="ECO:0008006" key="6">
    <source>
        <dbReference type="Google" id="ProtNLM"/>
    </source>
</evidence>